<evidence type="ECO:0000313" key="1">
    <source>
        <dbReference type="EMBL" id="EII34996.1"/>
    </source>
</evidence>
<dbReference type="AlphaFoldDB" id="A0AAN4AFF9"/>
<comment type="caution">
    <text evidence="1">The sequence shown here is derived from an EMBL/GenBank/DDBJ whole genome shotgun (WGS) entry which is preliminary data.</text>
</comment>
<sequence>MADAVLFFPDMSASANFRFCVVSTASSRVQNALSRVWFSPFFPASHAANVNCCLVNICWKSQLTFFPHNKLNNKDKNRKNARTAS</sequence>
<evidence type="ECO:0000313" key="2">
    <source>
        <dbReference type="Proteomes" id="UP000003866"/>
    </source>
</evidence>
<reference evidence="1 2" key="1">
    <citation type="submission" date="2011-12" db="EMBL/GenBank/DDBJ databases">
        <authorList>
            <person name="Brinkac L."/>
            <person name="Radune D."/>
            <person name="Sanka R."/>
            <person name="Selengut J."/>
            <person name="DebRoy C."/>
            <person name="Feng P."/>
            <person name="Fratamico P.M."/>
            <person name="Kapur V."/>
            <person name="Kariyawasam S."/>
            <person name="Losada L."/>
            <person name="Nierman W.C."/>
            <person name="Nelson K."/>
        </authorList>
    </citation>
    <scope>NUCLEOTIDE SEQUENCE [LARGE SCALE GENOMIC DNA]</scope>
    <source>
        <strain evidence="1 2">4.0967</strain>
    </source>
</reference>
<dbReference type="EMBL" id="AFAA02000027">
    <property type="protein sequence ID" value="EII34996.1"/>
    <property type="molecule type" value="Genomic_DNA"/>
</dbReference>
<protein>
    <submittedName>
        <fullName evidence="1">Uncharacterized protein</fullName>
    </submittedName>
</protein>
<gene>
    <name evidence="1" type="ORF">EC40967_2275</name>
</gene>
<name>A0AAN4AFF9_ECOLX</name>
<organism evidence="1 2">
    <name type="scientific">Escherichia coli 4.0967</name>
    <dbReference type="NCBI Taxonomy" id="869687"/>
    <lineage>
        <taxon>Bacteria</taxon>
        <taxon>Pseudomonadati</taxon>
        <taxon>Pseudomonadota</taxon>
        <taxon>Gammaproteobacteria</taxon>
        <taxon>Enterobacterales</taxon>
        <taxon>Enterobacteriaceae</taxon>
        <taxon>Escherichia</taxon>
    </lineage>
</organism>
<dbReference type="Proteomes" id="UP000003866">
    <property type="component" value="Unassembled WGS sequence"/>
</dbReference>
<accession>A0AAN4AFF9</accession>
<proteinExistence type="predicted"/>